<dbReference type="PANTHER" id="PTHR39466:SF1">
    <property type="entry name" value="RGS DOMAIN-CONTAINING PROTEIN"/>
    <property type="match status" value="1"/>
</dbReference>
<keyword evidence="3" id="KW-1185">Reference proteome</keyword>
<dbReference type="RefSeq" id="XP_024722010.1">
    <property type="nucleotide sequence ID" value="XM_024865387.1"/>
</dbReference>
<keyword evidence="1" id="KW-0472">Membrane</keyword>
<dbReference type="PANTHER" id="PTHR39466">
    <property type="entry name" value="RGS DOMAIN-CONTAINING PROTEIN"/>
    <property type="match status" value="1"/>
</dbReference>
<evidence type="ECO:0008006" key="4">
    <source>
        <dbReference type="Google" id="ProtNLM"/>
    </source>
</evidence>
<protein>
    <recommendedName>
        <fullName evidence="4">RGS domain-containing protein</fullName>
    </recommendedName>
</protein>
<dbReference type="OrthoDB" id="3232309at2759"/>
<evidence type="ECO:0000256" key="1">
    <source>
        <dbReference type="SAM" id="Phobius"/>
    </source>
</evidence>
<dbReference type="Proteomes" id="UP000241818">
    <property type="component" value="Unassembled WGS sequence"/>
</dbReference>
<evidence type="ECO:0000313" key="2">
    <source>
        <dbReference type="EMBL" id="PSS21855.1"/>
    </source>
</evidence>
<proteinExistence type="predicted"/>
<gene>
    <name evidence="2" type="ORF">M430DRAFT_26402</name>
</gene>
<keyword evidence="1" id="KW-0812">Transmembrane</keyword>
<name>A0A2T3B521_AMORE</name>
<accession>A0A2T3B521</accession>
<dbReference type="AlphaFoldDB" id="A0A2T3B521"/>
<dbReference type="GeneID" id="36573468"/>
<dbReference type="EMBL" id="KZ679009">
    <property type="protein sequence ID" value="PSS21855.1"/>
    <property type="molecule type" value="Genomic_DNA"/>
</dbReference>
<dbReference type="InParanoid" id="A0A2T3B521"/>
<sequence length="478" mass="54741">MDLEKFFQWLSAILAAIWSFPVSTKKFIEINILEGIVDLIRDSFSMIPSRWAELVAKLLSDIVGFLKSLALYLHRGLIKGKAFSHLVELILPSTVSTAHMSYDDVLNGRTRPPAALPDLMLHLMNVVHAAEGLQFSVWALAYKKRVHSSKHNMRSWSPDNQLEAERRARVVRTAASPIDRSLAAPWEDQEGHARFSALSPDVKEEAARTVQELYDQYNLTSPFTNEHSSSHTTEMQVILATYISPRGSRCVKFSYKRKFALLLALQTTFHPDVFAALKAEADRDLRGAPFESFRQTVVRNANRDRIRFAKALGIMLLYLGILTNVFLLLSNAPRPYRALPSILYILGTSCLICACKGICVLLHNRKRRQLRPWEIFLTEEQYNDQHDPRCYPYGLTVNPKVHNQPWIVEYKKRYFLRRIFDREVCIEDPAILRFHTRLFYSSLVIGVLIAAAISVIWVFAIPSLPRNLLQPRSMDMTA</sequence>
<dbReference type="STRING" id="857342.A0A2T3B521"/>
<organism evidence="2 3">
    <name type="scientific">Amorphotheca resinae ATCC 22711</name>
    <dbReference type="NCBI Taxonomy" id="857342"/>
    <lineage>
        <taxon>Eukaryota</taxon>
        <taxon>Fungi</taxon>
        <taxon>Dikarya</taxon>
        <taxon>Ascomycota</taxon>
        <taxon>Pezizomycotina</taxon>
        <taxon>Leotiomycetes</taxon>
        <taxon>Helotiales</taxon>
        <taxon>Amorphothecaceae</taxon>
        <taxon>Amorphotheca</taxon>
    </lineage>
</organism>
<evidence type="ECO:0000313" key="3">
    <source>
        <dbReference type="Proteomes" id="UP000241818"/>
    </source>
</evidence>
<reference evidence="2 3" key="1">
    <citation type="journal article" date="2018" name="New Phytol.">
        <title>Comparative genomics and transcriptomics depict ericoid mycorrhizal fungi as versatile saprotrophs and plant mutualists.</title>
        <authorList>
            <person name="Martino E."/>
            <person name="Morin E."/>
            <person name="Grelet G.A."/>
            <person name="Kuo A."/>
            <person name="Kohler A."/>
            <person name="Daghino S."/>
            <person name="Barry K.W."/>
            <person name="Cichocki N."/>
            <person name="Clum A."/>
            <person name="Dockter R.B."/>
            <person name="Hainaut M."/>
            <person name="Kuo R.C."/>
            <person name="LaButti K."/>
            <person name="Lindahl B.D."/>
            <person name="Lindquist E.A."/>
            <person name="Lipzen A."/>
            <person name="Khouja H.R."/>
            <person name="Magnuson J."/>
            <person name="Murat C."/>
            <person name="Ohm R.A."/>
            <person name="Singer S.W."/>
            <person name="Spatafora J.W."/>
            <person name="Wang M."/>
            <person name="Veneault-Fourrey C."/>
            <person name="Henrissat B."/>
            <person name="Grigoriev I.V."/>
            <person name="Martin F.M."/>
            <person name="Perotto S."/>
        </authorList>
    </citation>
    <scope>NUCLEOTIDE SEQUENCE [LARGE SCALE GENOMIC DNA]</scope>
    <source>
        <strain evidence="2 3">ATCC 22711</strain>
    </source>
</reference>
<feature type="transmembrane region" description="Helical" evidence="1">
    <location>
        <begin position="341"/>
        <end position="362"/>
    </location>
</feature>
<keyword evidence="1" id="KW-1133">Transmembrane helix</keyword>
<feature type="transmembrane region" description="Helical" evidence="1">
    <location>
        <begin position="308"/>
        <end position="329"/>
    </location>
</feature>
<feature type="transmembrane region" description="Helical" evidence="1">
    <location>
        <begin position="438"/>
        <end position="460"/>
    </location>
</feature>